<dbReference type="Proteomes" id="UP000649739">
    <property type="component" value="Unassembled WGS sequence"/>
</dbReference>
<dbReference type="AlphaFoldDB" id="A0A8J3B2D8"/>
<gene>
    <name evidence="2" type="ORF">GCM10010123_18390</name>
</gene>
<name>A0A8J3B2D8_9ACTN</name>
<organism evidence="2 3">
    <name type="scientific">Pilimelia anulata</name>
    <dbReference type="NCBI Taxonomy" id="53371"/>
    <lineage>
        <taxon>Bacteria</taxon>
        <taxon>Bacillati</taxon>
        <taxon>Actinomycetota</taxon>
        <taxon>Actinomycetes</taxon>
        <taxon>Micromonosporales</taxon>
        <taxon>Micromonosporaceae</taxon>
        <taxon>Pilimelia</taxon>
    </lineage>
</organism>
<proteinExistence type="predicted"/>
<dbReference type="RefSeq" id="WP_189169644.1">
    <property type="nucleotide sequence ID" value="NZ_BMQB01000003.1"/>
</dbReference>
<sequence>MSASTAESPTGATRAGGSGLFIGSWRIGTHHAGAPGLVIHCTFDAASGSVHGLGRIVRGATEPPLDRSVRLDGDYTYLTVLPEASHIMLTLTGYPVLHWPAHGGTGPAAPAVLNLRLMLGADWQSGTATFQYCTADEQWHTIESAPGTVITDAEHAGTP</sequence>
<comment type="caution">
    <text evidence="2">The sequence shown here is derived from an EMBL/GenBank/DDBJ whole genome shotgun (WGS) entry which is preliminary data.</text>
</comment>
<dbReference type="InterPro" id="IPR014992">
    <property type="entry name" value="DUF1842"/>
</dbReference>
<dbReference type="EMBL" id="BMQB01000003">
    <property type="protein sequence ID" value="GGJ89161.1"/>
    <property type="molecule type" value="Genomic_DNA"/>
</dbReference>
<dbReference type="Pfam" id="PF08896">
    <property type="entry name" value="DUF1842"/>
    <property type="match status" value="1"/>
</dbReference>
<accession>A0A8J3B2D8</accession>
<evidence type="ECO:0000313" key="2">
    <source>
        <dbReference type="EMBL" id="GGJ89161.1"/>
    </source>
</evidence>
<reference evidence="2" key="2">
    <citation type="submission" date="2020-09" db="EMBL/GenBank/DDBJ databases">
        <authorList>
            <person name="Sun Q."/>
            <person name="Ohkuma M."/>
        </authorList>
    </citation>
    <scope>NUCLEOTIDE SEQUENCE</scope>
    <source>
        <strain evidence="2">JCM 3090</strain>
    </source>
</reference>
<protein>
    <recommendedName>
        <fullName evidence="1">DUF1842 domain-containing protein</fullName>
    </recommendedName>
</protein>
<evidence type="ECO:0000259" key="1">
    <source>
        <dbReference type="Pfam" id="PF08896"/>
    </source>
</evidence>
<feature type="domain" description="DUF1842" evidence="1">
    <location>
        <begin position="18"/>
        <end position="135"/>
    </location>
</feature>
<reference evidence="2" key="1">
    <citation type="journal article" date="2014" name="Int. J. Syst. Evol. Microbiol.">
        <title>Complete genome sequence of Corynebacterium casei LMG S-19264T (=DSM 44701T), isolated from a smear-ripened cheese.</title>
        <authorList>
            <consortium name="US DOE Joint Genome Institute (JGI-PGF)"/>
            <person name="Walter F."/>
            <person name="Albersmeier A."/>
            <person name="Kalinowski J."/>
            <person name="Ruckert C."/>
        </authorList>
    </citation>
    <scope>NUCLEOTIDE SEQUENCE</scope>
    <source>
        <strain evidence="2">JCM 3090</strain>
    </source>
</reference>
<keyword evidence="3" id="KW-1185">Reference proteome</keyword>
<evidence type="ECO:0000313" key="3">
    <source>
        <dbReference type="Proteomes" id="UP000649739"/>
    </source>
</evidence>